<dbReference type="InterPro" id="IPR000595">
    <property type="entry name" value="cNMP-bd_dom"/>
</dbReference>
<dbReference type="GO" id="GO:0003700">
    <property type="term" value="F:DNA-binding transcription factor activity"/>
    <property type="evidence" value="ECO:0007669"/>
    <property type="project" value="TreeGrafter"/>
</dbReference>
<name>A0A0R1YHM9_9LACO</name>
<dbReference type="PANTHER" id="PTHR24567">
    <property type="entry name" value="CRP FAMILY TRANSCRIPTIONAL REGULATORY PROTEIN"/>
    <property type="match status" value="1"/>
</dbReference>
<keyword evidence="1" id="KW-0805">Transcription regulation</keyword>
<dbReference type="InterPro" id="IPR036390">
    <property type="entry name" value="WH_DNA-bd_sf"/>
</dbReference>
<dbReference type="InterPro" id="IPR018490">
    <property type="entry name" value="cNMP-bd_dom_sf"/>
</dbReference>
<feature type="domain" description="Cyclic nucleotide-binding" evidence="4">
    <location>
        <begin position="15"/>
        <end position="118"/>
    </location>
</feature>
<dbReference type="AlphaFoldDB" id="A0A0R1YHM9"/>
<comment type="caution">
    <text evidence="6">The sequence shown here is derived from an EMBL/GenBank/DDBJ whole genome shotgun (WGS) entry which is preliminary data.</text>
</comment>
<evidence type="ECO:0000259" key="5">
    <source>
        <dbReference type="PROSITE" id="PS51063"/>
    </source>
</evidence>
<dbReference type="Gene3D" id="1.10.10.10">
    <property type="entry name" value="Winged helix-like DNA-binding domain superfamily/Winged helix DNA-binding domain"/>
    <property type="match status" value="1"/>
</dbReference>
<evidence type="ECO:0000256" key="1">
    <source>
        <dbReference type="ARBA" id="ARBA00023015"/>
    </source>
</evidence>
<dbReference type="InterPro" id="IPR036388">
    <property type="entry name" value="WH-like_DNA-bd_sf"/>
</dbReference>
<dbReference type="SMART" id="SM00100">
    <property type="entry name" value="cNMP"/>
    <property type="match status" value="1"/>
</dbReference>
<dbReference type="Pfam" id="PF00027">
    <property type="entry name" value="cNMP_binding"/>
    <property type="match status" value="1"/>
</dbReference>
<keyword evidence="3" id="KW-0804">Transcription</keyword>
<dbReference type="GO" id="GO:0003677">
    <property type="term" value="F:DNA binding"/>
    <property type="evidence" value="ECO:0007669"/>
    <property type="project" value="UniProtKB-KW"/>
</dbReference>
<dbReference type="PATRIC" id="fig|1423786.4.peg.2380"/>
<dbReference type="GO" id="GO:0005829">
    <property type="term" value="C:cytosol"/>
    <property type="evidence" value="ECO:0007669"/>
    <property type="project" value="TreeGrafter"/>
</dbReference>
<evidence type="ECO:0000313" key="7">
    <source>
        <dbReference type="Proteomes" id="UP000051010"/>
    </source>
</evidence>
<dbReference type="PROSITE" id="PS50042">
    <property type="entry name" value="CNMP_BINDING_3"/>
    <property type="match status" value="1"/>
</dbReference>
<accession>A0A0R1YHM9</accession>
<dbReference type="SUPFAM" id="SSF51206">
    <property type="entry name" value="cAMP-binding domain-like"/>
    <property type="match status" value="1"/>
</dbReference>
<evidence type="ECO:0000256" key="2">
    <source>
        <dbReference type="ARBA" id="ARBA00023125"/>
    </source>
</evidence>
<reference evidence="6 7" key="1">
    <citation type="journal article" date="2015" name="Genome Announc.">
        <title>Expanding the biotechnology potential of lactobacilli through comparative genomics of 213 strains and associated genera.</title>
        <authorList>
            <person name="Sun Z."/>
            <person name="Harris H.M."/>
            <person name="McCann A."/>
            <person name="Guo C."/>
            <person name="Argimon S."/>
            <person name="Zhang W."/>
            <person name="Yang X."/>
            <person name="Jeffery I.B."/>
            <person name="Cooney J.C."/>
            <person name="Kagawa T.F."/>
            <person name="Liu W."/>
            <person name="Song Y."/>
            <person name="Salvetti E."/>
            <person name="Wrobel A."/>
            <person name="Rasinkangas P."/>
            <person name="Parkhill J."/>
            <person name="Rea M.C."/>
            <person name="O'Sullivan O."/>
            <person name="Ritari J."/>
            <person name="Douillard F.P."/>
            <person name="Paul Ross R."/>
            <person name="Yang R."/>
            <person name="Briner A.E."/>
            <person name="Felis G.E."/>
            <person name="de Vos W.M."/>
            <person name="Barrangou R."/>
            <person name="Klaenhammer T.R."/>
            <person name="Caufield P.W."/>
            <person name="Cui Y."/>
            <person name="Zhang H."/>
            <person name="O'Toole P.W."/>
        </authorList>
    </citation>
    <scope>NUCLEOTIDE SEQUENCE [LARGE SCALE GENOMIC DNA]</scope>
    <source>
        <strain evidence="6 7">DSM 18390</strain>
    </source>
</reference>
<dbReference type="Gene3D" id="2.60.120.10">
    <property type="entry name" value="Jelly Rolls"/>
    <property type="match status" value="1"/>
</dbReference>
<dbReference type="PANTHER" id="PTHR24567:SF26">
    <property type="entry name" value="REGULATORY PROTEIN YEIL"/>
    <property type="match status" value="1"/>
</dbReference>
<feature type="domain" description="HTH crp-type" evidence="5">
    <location>
        <begin position="149"/>
        <end position="217"/>
    </location>
</feature>
<proteinExistence type="predicted"/>
<dbReference type="CDD" id="cd00038">
    <property type="entry name" value="CAP_ED"/>
    <property type="match status" value="1"/>
</dbReference>
<evidence type="ECO:0000256" key="3">
    <source>
        <dbReference type="ARBA" id="ARBA00023163"/>
    </source>
</evidence>
<dbReference type="InterPro" id="IPR012318">
    <property type="entry name" value="HTH_CRP"/>
</dbReference>
<dbReference type="PROSITE" id="PS51063">
    <property type="entry name" value="HTH_CRP_2"/>
    <property type="match status" value="1"/>
</dbReference>
<dbReference type="Pfam" id="PF13545">
    <property type="entry name" value="HTH_Crp_2"/>
    <property type="match status" value="1"/>
</dbReference>
<dbReference type="Proteomes" id="UP000051010">
    <property type="component" value="Unassembled WGS sequence"/>
</dbReference>
<evidence type="ECO:0000259" key="4">
    <source>
        <dbReference type="PROSITE" id="PS50042"/>
    </source>
</evidence>
<dbReference type="PRINTS" id="PR00034">
    <property type="entry name" value="HTHCRP"/>
</dbReference>
<protein>
    <submittedName>
        <fullName evidence="6">Cyclic nucleotide-binding domain protein</fullName>
    </submittedName>
</protein>
<organism evidence="6 7">
    <name type="scientific">Lentilactobacillus parafarraginis DSM 18390 = JCM 14109</name>
    <dbReference type="NCBI Taxonomy" id="1423786"/>
    <lineage>
        <taxon>Bacteria</taxon>
        <taxon>Bacillati</taxon>
        <taxon>Bacillota</taxon>
        <taxon>Bacilli</taxon>
        <taxon>Lactobacillales</taxon>
        <taxon>Lactobacillaceae</taxon>
        <taxon>Lentilactobacillus</taxon>
    </lineage>
</organism>
<evidence type="ECO:0000313" key="6">
    <source>
        <dbReference type="EMBL" id="KRM41745.1"/>
    </source>
</evidence>
<gene>
    <name evidence="6" type="ORF">FD47_GL002266</name>
</gene>
<dbReference type="InterPro" id="IPR014710">
    <property type="entry name" value="RmlC-like_jellyroll"/>
</dbReference>
<keyword evidence="2" id="KW-0238">DNA-binding</keyword>
<dbReference type="RefSeq" id="WP_056980680.1">
    <property type="nucleotide sequence ID" value="NZ_AZFZ01000054.1"/>
</dbReference>
<dbReference type="InterPro" id="IPR050397">
    <property type="entry name" value="Env_Response_Regulators"/>
</dbReference>
<sequence>MEIEHALTCVNLVPFFKSLPIDEKTEVAKLVVQHQYRKGTIIYLAGDRVGHFMILEHGQIKLSQIAENGKEQLLKVMQPGDFDGEAALFNNDQRNVTATALVDSNVCQIDQDSFQTLLTHSPNLAVNLLTAMSHQINDLQEEKTVSSTSDVAGQLAKYLLETSASLNAKKFKLPLKKKDIATYIGTTPETLSRTFKQMTADGLIKMKASEVELVDEDELEMLV</sequence>
<dbReference type="SUPFAM" id="SSF46785">
    <property type="entry name" value="Winged helix' DNA-binding domain"/>
    <property type="match status" value="1"/>
</dbReference>
<dbReference type="SMART" id="SM00419">
    <property type="entry name" value="HTH_CRP"/>
    <property type="match status" value="1"/>
</dbReference>
<dbReference type="EMBL" id="AZFZ01000054">
    <property type="protein sequence ID" value="KRM41745.1"/>
    <property type="molecule type" value="Genomic_DNA"/>
</dbReference>